<dbReference type="Gene3D" id="3.40.50.720">
    <property type="entry name" value="NAD(P)-binding Rossmann-like Domain"/>
    <property type="match status" value="2"/>
</dbReference>
<keyword evidence="5" id="KW-1185">Reference proteome</keyword>
<accession>A0A0F3IWT7</accession>
<gene>
    <name evidence="4" type="ORF">VZ95_00565</name>
</gene>
<dbReference type="InterPro" id="IPR006140">
    <property type="entry name" value="D-isomer_DH_NAD-bd"/>
</dbReference>
<dbReference type="OrthoDB" id="9787219at2"/>
<sequence length="310" mass="33550">MTLLLTTPGDPAPWLKALQAHMPQRRVHLWGQTDAAILAQIPYALVWRPPADFFDGLTELRAIFNLGAGVDALLTHPGLPKDVPIVRIVDGGMAAQMAEYALYGVLHVHRRFDRMADQQKRAEWADPGICDPAETRIGLLGLGALGLGVIERLRPFGFPLSGWTRSFRSVEGVQTFAGLDSLPAFLGACDVLIVLLPLTEETRDLLSADRLALLPEGASLINLARGALVDEAALLERLNSGALRFALLDVFHQEPLPPDHPFWHHPRVIVTPHASAATLPGSAIAQIAVNIDALERGEPMVGAVDPARGY</sequence>
<evidence type="ECO:0000256" key="2">
    <source>
        <dbReference type="ARBA" id="ARBA00023027"/>
    </source>
</evidence>
<evidence type="ECO:0000313" key="5">
    <source>
        <dbReference type="Proteomes" id="UP000033774"/>
    </source>
</evidence>
<dbReference type="RefSeq" id="WP_045774156.1">
    <property type="nucleotide sequence ID" value="NZ_LAJY01000009.1"/>
</dbReference>
<dbReference type="PANTHER" id="PTHR43333:SF1">
    <property type="entry name" value="D-ISOMER SPECIFIC 2-HYDROXYACID DEHYDROGENASE NAD-BINDING DOMAIN-CONTAINING PROTEIN"/>
    <property type="match status" value="1"/>
</dbReference>
<evidence type="ECO:0000259" key="3">
    <source>
        <dbReference type="Pfam" id="PF02826"/>
    </source>
</evidence>
<dbReference type="PATRIC" id="fig|552518.3.peg.4706"/>
<evidence type="ECO:0000313" key="4">
    <source>
        <dbReference type="EMBL" id="KJV11092.1"/>
    </source>
</evidence>
<feature type="domain" description="D-isomer specific 2-hydroxyacid dehydrogenase NAD-binding" evidence="3">
    <location>
        <begin position="105"/>
        <end position="274"/>
    </location>
</feature>
<dbReference type="SUPFAM" id="SSF51735">
    <property type="entry name" value="NAD(P)-binding Rossmann-fold domains"/>
    <property type="match status" value="1"/>
</dbReference>
<dbReference type="InterPro" id="IPR036291">
    <property type="entry name" value="NAD(P)-bd_dom_sf"/>
</dbReference>
<dbReference type="CDD" id="cd12164">
    <property type="entry name" value="GDH_like_2"/>
    <property type="match status" value="1"/>
</dbReference>
<comment type="caution">
    <text evidence="4">The sequence shown here is derived from an EMBL/GenBank/DDBJ whole genome shotgun (WGS) entry which is preliminary data.</text>
</comment>
<keyword evidence="1" id="KW-0560">Oxidoreductase</keyword>
<dbReference type="GO" id="GO:0051287">
    <property type="term" value="F:NAD binding"/>
    <property type="evidence" value="ECO:0007669"/>
    <property type="project" value="InterPro"/>
</dbReference>
<dbReference type="Pfam" id="PF02826">
    <property type="entry name" value="2-Hacid_dh_C"/>
    <property type="match status" value="1"/>
</dbReference>
<reference evidence="4 5" key="1">
    <citation type="submission" date="2015-03" db="EMBL/GenBank/DDBJ databases">
        <title>Draft genome sequence of Elstera litoralis.</title>
        <authorList>
            <person name="Rahalkar M.C."/>
            <person name="Dhakephalkar P.K."/>
            <person name="Pore S.D."/>
            <person name="Arora P."/>
            <person name="Kapse N.G."/>
            <person name="Pandit P.S."/>
        </authorList>
    </citation>
    <scope>NUCLEOTIDE SEQUENCE [LARGE SCALE GENOMIC DNA]</scope>
    <source>
        <strain evidence="4 5">Dia-1</strain>
    </source>
</reference>
<dbReference type="PANTHER" id="PTHR43333">
    <property type="entry name" value="2-HACID_DH_C DOMAIN-CONTAINING PROTEIN"/>
    <property type="match status" value="1"/>
</dbReference>
<dbReference type="GO" id="GO:0016491">
    <property type="term" value="F:oxidoreductase activity"/>
    <property type="evidence" value="ECO:0007669"/>
    <property type="project" value="UniProtKB-KW"/>
</dbReference>
<dbReference type="EMBL" id="LAJY01000009">
    <property type="protein sequence ID" value="KJV11092.1"/>
    <property type="molecule type" value="Genomic_DNA"/>
</dbReference>
<dbReference type="Proteomes" id="UP000033774">
    <property type="component" value="Unassembled WGS sequence"/>
</dbReference>
<name>A0A0F3IWT7_9PROT</name>
<dbReference type="AlphaFoldDB" id="A0A0F3IWT7"/>
<keyword evidence="2" id="KW-0520">NAD</keyword>
<protein>
    <recommendedName>
        <fullName evidence="3">D-isomer specific 2-hydroxyacid dehydrogenase NAD-binding domain-containing protein</fullName>
    </recommendedName>
</protein>
<proteinExistence type="predicted"/>
<organism evidence="4 5">
    <name type="scientific">Elstera litoralis</name>
    <dbReference type="NCBI Taxonomy" id="552518"/>
    <lineage>
        <taxon>Bacteria</taxon>
        <taxon>Pseudomonadati</taxon>
        <taxon>Pseudomonadota</taxon>
        <taxon>Alphaproteobacteria</taxon>
        <taxon>Rhodospirillales</taxon>
        <taxon>Rhodospirillaceae</taxon>
        <taxon>Elstera</taxon>
    </lineage>
</organism>
<evidence type="ECO:0000256" key="1">
    <source>
        <dbReference type="ARBA" id="ARBA00023002"/>
    </source>
</evidence>